<evidence type="ECO:0000259" key="9">
    <source>
        <dbReference type="PROSITE" id="PS50202"/>
    </source>
</evidence>
<evidence type="ECO:0000256" key="5">
    <source>
        <dbReference type="ARBA" id="ARBA00023136"/>
    </source>
</evidence>
<feature type="compositionally biased region" description="Basic and acidic residues" evidence="7">
    <location>
        <begin position="172"/>
        <end position="194"/>
    </location>
</feature>
<name>A0A1X2HHI1_SYNRA</name>
<keyword evidence="5 8" id="KW-0472">Membrane</keyword>
<reference evidence="10 11" key="1">
    <citation type="submission" date="2016-07" db="EMBL/GenBank/DDBJ databases">
        <title>Pervasive Adenine N6-methylation of Active Genes in Fungi.</title>
        <authorList>
            <consortium name="DOE Joint Genome Institute"/>
            <person name="Mondo S.J."/>
            <person name="Dannebaum R.O."/>
            <person name="Kuo R.C."/>
            <person name="Labutti K."/>
            <person name="Haridas S."/>
            <person name="Kuo A."/>
            <person name="Salamov A."/>
            <person name="Ahrendt S.R."/>
            <person name="Lipzen A."/>
            <person name="Sullivan W."/>
            <person name="Andreopoulos W.B."/>
            <person name="Clum A."/>
            <person name="Lindquist E."/>
            <person name="Daum C."/>
            <person name="Ramamoorthy G.K."/>
            <person name="Gryganskyi A."/>
            <person name="Culley D."/>
            <person name="Magnuson J.K."/>
            <person name="James T.Y."/>
            <person name="O'Malley M.A."/>
            <person name="Stajich J.E."/>
            <person name="Spatafora J.W."/>
            <person name="Visel A."/>
            <person name="Grigoriev I.V."/>
        </authorList>
    </citation>
    <scope>NUCLEOTIDE SEQUENCE [LARGE SCALE GENOMIC DNA]</scope>
    <source>
        <strain evidence="10 11">NRRL 2496</strain>
    </source>
</reference>
<dbReference type="SUPFAM" id="SSF49354">
    <property type="entry name" value="PapD-like"/>
    <property type="match status" value="1"/>
</dbReference>
<keyword evidence="4 8" id="KW-1133">Transmembrane helix</keyword>
<feature type="transmembrane region" description="Helical" evidence="8">
    <location>
        <begin position="323"/>
        <end position="342"/>
    </location>
</feature>
<dbReference type="PANTHER" id="PTHR10809:SF6">
    <property type="entry name" value="AT11025P-RELATED"/>
    <property type="match status" value="1"/>
</dbReference>
<evidence type="ECO:0000256" key="4">
    <source>
        <dbReference type="ARBA" id="ARBA00022989"/>
    </source>
</evidence>
<dbReference type="InParanoid" id="A0A1X2HHI1"/>
<gene>
    <name evidence="10" type="ORF">BCR43DRAFT_195162</name>
</gene>
<dbReference type="PROSITE" id="PS50202">
    <property type="entry name" value="MSP"/>
    <property type="match status" value="1"/>
</dbReference>
<dbReference type="Proteomes" id="UP000242180">
    <property type="component" value="Unassembled WGS sequence"/>
</dbReference>
<dbReference type="GO" id="GO:0005886">
    <property type="term" value="C:plasma membrane"/>
    <property type="evidence" value="ECO:0007669"/>
    <property type="project" value="TreeGrafter"/>
</dbReference>
<keyword evidence="11" id="KW-1185">Reference proteome</keyword>
<accession>A0A1X2HHI1</accession>
<dbReference type="GO" id="GO:0061817">
    <property type="term" value="P:endoplasmic reticulum-plasma membrane tethering"/>
    <property type="evidence" value="ECO:0007669"/>
    <property type="project" value="TreeGrafter"/>
</dbReference>
<dbReference type="Gene3D" id="2.60.40.10">
    <property type="entry name" value="Immunoglobulins"/>
    <property type="match status" value="1"/>
</dbReference>
<dbReference type="GO" id="GO:0005789">
    <property type="term" value="C:endoplasmic reticulum membrane"/>
    <property type="evidence" value="ECO:0007669"/>
    <property type="project" value="InterPro"/>
</dbReference>
<comment type="caution">
    <text evidence="10">The sequence shown here is derived from an EMBL/GenBank/DDBJ whole genome shotgun (WGS) entry which is preliminary data.</text>
</comment>
<evidence type="ECO:0000313" key="11">
    <source>
        <dbReference type="Proteomes" id="UP000242180"/>
    </source>
</evidence>
<evidence type="ECO:0000256" key="8">
    <source>
        <dbReference type="SAM" id="Phobius"/>
    </source>
</evidence>
<dbReference type="PANTHER" id="PTHR10809">
    <property type="entry name" value="VESICLE-ASSOCIATED MEMBRANE PROTEIN-ASSOCIATED PROTEIN"/>
    <property type="match status" value="1"/>
</dbReference>
<sequence>MSVILEPSTHLTFGKPSSPLDQQVAETETLCVKNPGLLPIAFKIKTTAPKHYCVRPNAGKIPPGEQVHIQVFLQPLRSNSKMMKEDYKCKDKFLVQTIELKPDFEDYSPSTAELWDRVEKENIQYKKLKCVYRGSIRRKLEKEPSNELVIIPQEKSKKETDTRHTVKVVEVDKNNKEGEDMPKKEQPVNEEKGQETAQGQVAIVENQEFQTTPKKTEVSSLLLLPPSPPVQPNVNHNHNDGPLDKIQTLERELERLRTCLKEQEARCHCQQTSKKEVKEEKEQDAVSITHALGAAHRHLALLEDRRCNHHQGASHPRMEEEGYPVFVVWAAACLTFGIAYLFF</sequence>
<dbReference type="InterPro" id="IPR016763">
    <property type="entry name" value="VAP"/>
</dbReference>
<feature type="coiled-coil region" evidence="6">
    <location>
        <begin position="243"/>
        <end position="280"/>
    </location>
</feature>
<dbReference type="InterPro" id="IPR008962">
    <property type="entry name" value="PapD-like_sf"/>
</dbReference>
<evidence type="ECO:0000256" key="3">
    <source>
        <dbReference type="ARBA" id="ARBA00022692"/>
    </source>
</evidence>
<dbReference type="GO" id="GO:0090158">
    <property type="term" value="P:endoplasmic reticulum membrane organization"/>
    <property type="evidence" value="ECO:0007669"/>
    <property type="project" value="TreeGrafter"/>
</dbReference>
<dbReference type="AlphaFoldDB" id="A0A1X2HHI1"/>
<dbReference type="InterPro" id="IPR013783">
    <property type="entry name" value="Ig-like_fold"/>
</dbReference>
<keyword evidence="6" id="KW-0175">Coiled coil</keyword>
<dbReference type="OrthoDB" id="264603at2759"/>
<evidence type="ECO:0000256" key="6">
    <source>
        <dbReference type="SAM" id="Coils"/>
    </source>
</evidence>
<dbReference type="Pfam" id="PF00635">
    <property type="entry name" value="Motile_Sperm"/>
    <property type="match status" value="1"/>
</dbReference>
<dbReference type="InterPro" id="IPR000535">
    <property type="entry name" value="MSP_dom"/>
</dbReference>
<proteinExistence type="inferred from homology"/>
<dbReference type="GO" id="GO:0033149">
    <property type="term" value="F:FFAT motif binding"/>
    <property type="evidence" value="ECO:0007669"/>
    <property type="project" value="TreeGrafter"/>
</dbReference>
<dbReference type="STRING" id="13706.A0A1X2HHI1"/>
<keyword evidence="3 8" id="KW-0812">Transmembrane</keyword>
<evidence type="ECO:0000313" key="10">
    <source>
        <dbReference type="EMBL" id="ORY98489.1"/>
    </source>
</evidence>
<evidence type="ECO:0000256" key="7">
    <source>
        <dbReference type="SAM" id="MobiDB-lite"/>
    </source>
</evidence>
<feature type="region of interest" description="Disordered" evidence="7">
    <location>
        <begin position="172"/>
        <end position="195"/>
    </location>
</feature>
<evidence type="ECO:0000256" key="1">
    <source>
        <dbReference type="ARBA" id="ARBA00004211"/>
    </source>
</evidence>
<dbReference type="EMBL" id="MCGN01000003">
    <property type="protein sequence ID" value="ORY98489.1"/>
    <property type="molecule type" value="Genomic_DNA"/>
</dbReference>
<protein>
    <submittedName>
        <fullName evidence="10">PapD-like protein</fullName>
    </submittedName>
</protein>
<comment type="similarity">
    <text evidence="2">Belongs to the VAMP-associated protein (VAP) (TC 9.B.17) family.</text>
</comment>
<comment type="subcellular location">
    <subcellularLocation>
        <location evidence="1">Membrane</location>
        <topology evidence="1">Single-pass type IV membrane protein</topology>
    </subcellularLocation>
</comment>
<evidence type="ECO:0000256" key="2">
    <source>
        <dbReference type="ARBA" id="ARBA00008932"/>
    </source>
</evidence>
<organism evidence="10 11">
    <name type="scientific">Syncephalastrum racemosum</name>
    <name type="common">Filamentous fungus</name>
    <dbReference type="NCBI Taxonomy" id="13706"/>
    <lineage>
        <taxon>Eukaryota</taxon>
        <taxon>Fungi</taxon>
        <taxon>Fungi incertae sedis</taxon>
        <taxon>Mucoromycota</taxon>
        <taxon>Mucoromycotina</taxon>
        <taxon>Mucoromycetes</taxon>
        <taxon>Mucorales</taxon>
        <taxon>Syncephalastraceae</taxon>
        <taxon>Syncephalastrum</taxon>
    </lineage>
</organism>
<feature type="domain" description="MSP" evidence="9">
    <location>
        <begin position="2"/>
        <end position="133"/>
    </location>
</feature>